<dbReference type="Pfam" id="PF13358">
    <property type="entry name" value="DDE_3"/>
    <property type="match status" value="1"/>
</dbReference>
<dbReference type="PANTHER" id="PTHR23022">
    <property type="entry name" value="TRANSPOSABLE ELEMENT-RELATED"/>
    <property type="match status" value="1"/>
</dbReference>
<evidence type="ECO:0000313" key="2">
    <source>
        <dbReference type="EMBL" id="KAJ6642588.1"/>
    </source>
</evidence>
<evidence type="ECO:0000313" key="3">
    <source>
        <dbReference type="Proteomes" id="UP001151699"/>
    </source>
</evidence>
<feature type="non-terminal residue" evidence="2">
    <location>
        <position position="231"/>
    </location>
</feature>
<name>A0A9Q0N2V7_9DIPT</name>
<keyword evidence="3" id="KW-1185">Reference proteome</keyword>
<organism evidence="2 3">
    <name type="scientific">Pseudolycoriella hygida</name>
    <dbReference type="NCBI Taxonomy" id="35572"/>
    <lineage>
        <taxon>Eukaryota</taxon>
        <taxon>Metazoa</taxon>
        <taxon>Ecdysozoa</taxon>
        <taxon>Arthropoda</taxon>
        <taxon>Hexapoda</taxon>
        <taxon>Insecta</taxon>
        <taxon>Pterygota</taxon>
        <taxon>Neoptera</taxon>
        <taxon>Endopterygota</taxon>
        <taxon>Diptera</taxon>
        <taxon>Nematocera</taxon>
        <taxon>Sciaroidea</taxon>
        <taxon>Sciaridae</taxon>
        <taxon>Pseudolycoriella</taxon>
    </lineage>
</organism>
<evidence type="ECO:0000259" key="1">
    <source>
        <dbReference type="Pfam" id="PF13358"/>
    </source>
</evidence>
<sequence>MGVHARVAARKPPLTPQQKQKRLEYAHQNLHRDWSNVIFSDEKTFKSDECAKEIVYRGINTRFDERHLQPKKRSGRICAGLWGWMSIDGPGEFSMITRRFNSEDYVEILEENFVPTVNICYGGLANVIFMQDNSSIHRSKYTTQWFNAHPKLRLIDALVNSPDLNPIENMWWEMVRGWEIIYPRNRARLESYICERWESLRYRPEYFRNLYSSMPRRMQEVIDRNGAMTKF</sequence>
<accession>A0A9Q0N2V7</accession>
<protein>
    <submittedName>
        <fullName evidence="2">Transposable element Tcb1 transposase</fullName>
    </submittedName>
</protein>
<dbReference type="Proteomes" id="UP001151699">
    <property type="component" value="Chromosome B"/>
</dbReference>
<dbReference type="InterPro" id="IPR052338">
    <property type="entry name" value="Transposase_5"/>
</dbReference>
<dbReference type="Gene3D" id="3.30.420.10">
    <property type="entry name" value="Ribonuclease H-like superfamily/Ribonuclease H"/>
    <property type="match status" value="1"/>
</dbReference>
<dbReference type="AlphaFoldDB" id="A0A9Q0N2V7"/>
<comment type="caution">
    <text evidence="2">The sequence shown here is derived from an EMBL/GenBank/DDBJ whole genome shotgun (WGS) entry which is preliminary data.</text>
</comment>
<dbReference type="InterPro" id="IPR036397">
    <property type="entry name" value="RNaseH_sf"/>
</dbReference>
<dbReference type="EMBL" id="WJQU01000002">
    <property type="protein sequence ID" value="KAJ6642588.1"/>
    <property type="molecule type" value="Genomic_DNA"/>
</dbReference>
<proteinExistence type="predicted"/>
<dbReference type="PANTHER" id="PTHR23022:SF119">
    <property type="entry name" value="TC1-LIKE TRANSPOSASE DDE DOMAIN-CONTAINING PROTEIN"/>
    <property type="match status" value="1"/>
</dbReference>
<feature type="domain" description="Tc1-like transposase DDE" evidence="1">
    <location>
        <begin position="37"/>
        <end position="179"/>
    </location>
</feature>
<dbReference type="GO" id="GO:0003676">
    <property type="term" value="F:nucleic acid binding"/>
    <property type="evidence" value="ECO:0007669"/>
    <property type="project" value="InterPro"/>
</dbReference>
<gene>
    <name evidence="2" type="primary">TCB1_2</name>
    <name evidence="2" type="ORF">Bhyg_07540</name>
</gene>
<reference evidence="2" key="1">
    <citation type="submission" date="2022-07" db="EMBL/GenBank/DDBJ databases">
        <authorList>
            <person name="Trinca V."/>
            <person name="Uliana J.V.C."/>
            <person name="Torres T.T."/>
            <person name="Ward R.J."/>
            <person name="Monesi N."/>
        </authorList>
    </citation>
    <scope>NUCLEOTIDE SEQUENCE</scope>
    <source>
        <strain evidence="2">HSMRA1968</strain>
        <tissue evidence="2">Whole embryos</tissue>
    </source>
</reference>
<dbReference type="InterPro" id="IPR038717">
    <property type="entry name" value="Tc1-like_DDE_dom"/>
</dbReference>
<dbReference type="OrthoDB" id="9996331at2759"/>